<evidence type="ECO:0000256" key="3">
    <source>
        <dbReference type="ARBA" id="ARBA00022692"/>
    </source>
</evidence>
<keyword evidence="9" id="KW-0131">Cell cycle</keyword>
<comment type="caution">
    <text evidence="9">The sequence shown here is derived from an EMBL/GenBank/DDBJ whole genome shotgun (WGS) entry which is preliminary data.</text>
</comment>
<dbReference type="InterPro" id="IPR050250">
    <property type="entry name" value="Macrolide_Exporter_MacB"/>
</dbReference>
<keyword evidence="5 6" id="KW-0472">Membrane</keyword>
<feature type="transmembrane region" description="Helical" evidence="6">
    <location>
        <begin position="292"/>
        <end position="314"/>
    </location>
</feature>
<evidence type="ECO:0000256" key="2">
    <source>
        <dbReference type="ARBA" id="ARBA00022475"/>
    </source>
</evidence>
<evidence type="ECO:0000259" key="8">
    <source>
        <dbReference type="Pfam" id="PF12704"/>
    </source>
</evidence>
<feature type="transmembrane region" description="Helical" evidence="6">
    <location>
        <begin position="386"/>
        <end position="410"/>
    </location>
</feature>
<dbReference type="InterPro" id="IPR003838">
    <property type="entry name" value="ABC3_permease_C"/>
</dbReference>
<dbReference type="PANTHER" id="PTHR30572">
    <property type="entry name" value="MEMBRANE COMPONENT OF TRANSPORTER-RELATED"/>
    <property type="match status" value="1"/>
</dbReference>
<reference evidence="9 10" key="1">
    <citation type="submission" date="2016-04" db="EMBL/GenBank/DDBJ databases">
        <authorList>
            <person name="Chen L."/>
            <person name="Zhuang W."/>
            <person name="Wang G."/>
        </authorList>
    </citation>
    <scope>NUCLEOTIDE SEQUENCE [LARGE SCALE GENOMIC DNA]</scope>
    <source>
        <strain evidence="10">GR20</strain>
    </source>
</reference>
<evidence type="ECO:0000256" key="1">
    <source>
        <dbReference type="ARBA" id="ARBA00004651"/>
    </source>
</evidence>
<evidence type="ECO:0000256" key="6">
    <source>
        <dbReference type="SAM" id="Phobius"/>
    </source>
</evidence>
<feature type="transmembrane region" description="Helical" evidence="6">
    <location>
        <begin position="431"/>
        <end position="455"/>
    </location>
</feature>
<keyword evidence="3 6" id="KW-0812">Transmembrane</keyword>
<protein>
    <submittedName>
        <fullName evidence="9">Cell division protein FtsX</fullName>
    </submittedName>
</protein>
<keyword evidence="2" id="KW-1003">Cell membrane</keyword>
<feature type="transmembrane region" description="Helical" evidence="6">
    <location>
        <begin position="768"/>
        <end position="790"/>
    </location>
</feature>
<dbReference type="Pfam" id="PF02687">
    <property type="entry name" value="FtsX"/>
    <property type="match status" value="2"/>
</dbReference>
<evidence type="ECO:0000313" key="9">
    <source>
        <dbReference type="EMBL" id="OQP53238.1"/>
    </source>
</evidence>
<accession>A0ABX3P2U6</accession>
<keyword evidence="10" id="KW-1185">Reference proteome</keyword>
<comment type="subcellular location">
    <subcellularLocation>
        <location evidence="1">Cell membrane</location>
        <topology evidence="1">Multi-pass membrane protein</topology>
    </subcellularLocation>
</comment>
<evidence type="ECO:0000256" key="4">
    <source>
        <dbReference type="ARBA" id="ARBA00022989"/>
    </source>
</evidence>
<feature type="transmembrane region" description="Helical" evidence="6">
    <location>
        <begin position="339"/>
        <end position="366"/>
    </location>
</feature>
<keyword evidence="9" id="KW-0132">Cell division</keyword>
<evidence type="ECO:0000256" key="5">
    <source>
        <dbReference type="ARBA" id="ARBA00023136"/>
    </source>
</evidence>
<gene>
    <name evidence="9" type="ORF">A4D02_22870</name>
</gene>
<dbReference type="PANTHER" id="PTHR30572:SF18">
    <property type="entry name" value="ABC-TYPE MACROLIDE FAMILY EXPORT SYSTEM PERMEASE COMPONENT 2"/>
    <property type="match status" value="1"/>
</dbReference>
<feature type="domain" description="ABC3 transporter permease C-terminal" evidence="7">
    <location>
        <begin position="686"/>
        <end position="800"/>
    </location>
</feature>
<feature type="domain" description="ABC3 transporter permease C-terminal" evidence="7">
    <location>
        <begin position="298"/>
        <end position="413"/>
    </location>
</feature>
<dbReference type="InterPro" id="IPR025857">
    <property type="entry name" value="MacB_PCD"/>
</dbReference>
<sequence length="807" mass="90425">MYKNFLKVALRNLWKNKAFSIINISGLAVGLAVCLLISLYVFDELHYDTYNKNAGRIYRLDADLLFNGTNFNAATSPKPLAPTLVKDFPQVQQMVRVSFDRDILVKKNDQNVLDHQAVFADSSFFKVFTATMIAGDPATALNDPNSIVIDETTALKYFNSTNVVGKTLFVDNTDHLKITGVIKDFPRQSHFHFHFMRPLGKAFFGSEDDWLTNGVHSYILVAPGAKREILQNEIDETVNNYLAKQLEGMFHTSAQDLKNNGSYFKYHLMPLTDIHLHSEKTFEFEANGNINYVYIFSVIAIFILLIACVNFMNLTTARSANRAREVGVRKVTGSTRGSLIIQFLTESVLMSYFSLLLALLFTSLTLPFFNRVAGKQMQAGTLFSSWLTPALIALVFVVGCLAGSYPAFYLSSFKPVQVLKGKIAAGFKNSWLRSSLVVFQFSISIILIIGTVVIYNQLSYIHSRKIGYNRNQVLVLHNTNNIGSQIAAFRNELLKLPGVEMAAISGDLPTAGAGNLNKRGWFQDATLDAKKVGVFTTLQVDENYIPLLGMQMAKGRNFSKEFLTDSTGVIINETAARMLGFKEALSSQLYRPDENNKTLAFHVIGVVKDFNFSTMREKVGPLVMELNNSWENIMLRINTKNIPALISQVQNKWNSMAPGLTFRYTFMDNDFNNLYQAEQQTGTLFITFAVLAIFIACLGLFGLITYAAEQRTKEIGIRKVLGAGVSRIVTMLSKEFVRLVFIAAIIGFPIAWWAMNQWLQSFAYRIRISWWVFVIAGCTTMVIALVTICFQAIRAAIANPVTALKNE</sequence>
<organism evidence="9 10">
    <name type="scientific">Niastella koreensis</name>
    <dbReference type="NCBI Taxonomy" id="354356"/>
    <lineage>
        <taxon>Bacteria</taxon>
        <taxon>Pseudomonadati</taxon>
        <taxon>Bacteroidota</taxon>
        <taxon>Chitinophagia</taxon>
        <taxon>Chitinophagales</taxon>
        <taxon>Chitinophagaceae</taxon>
        <taxon>Niastella</taxon>
    </lineage>
</organism>
<feature type="transmembrane region" description="Helical" evidence="6">
    <location>
        <begin position="736"/>
        <end position="756"/>
    </location>
</feature>
<evidence type="ECO:0000259" key="7">
    <source>
        <dbReference type="Pfam" id="PF02687"/>
    </source>
</evidence>
<evidence type="ECO:0000313" key="10">
    <source>
        <dbReference type="Proteomes" id="UP000192277"/>
    </source>
</evidence>
<dbReference type="EMBL" id="LWBO01000003">
    <property type="protein sequence ID" value="OQP53238.1"/>
    <property type="molecule type" value="Genomic_DNA"/>
</dbReference>
<feature type="transmembrane region" description="Helical" evidence="6">
    <location>
        <begin position="684"/>
        <end position="708"/>
    </location>
</feature>
<dbReference type="Proteomes" id="UP000192277">
    <property type="component" value="Unassembled WGS sequence"/>
</dbReference>
<feature type="transmembrane region" description="Helical" evidence="6">
    <location>
        <begin position="21"/>
        <end position="42"/>
    </location>
</feature>
<keyword evidence="4 6" id="KW-1133">Transmembrane helix</keyword>
<dbReference type="RefSeq" id="WP_014218221.1">
    <property type="nucleotide sequence ID" value="NZ_LWBO01000003.1"/>
</dbReference>
<feature type="domain" description="MacB-like periplasmic core" evidence="8">
    <location>
        <begin position="20"/>
        <end position="236"/>
    </location>
</feature>
<dbReference type="GO" id="GO:0051301">
    <property type="term" value="P:cell division"/>
    <property type="evidence" value="ECO:0007669"/>
    <property type="project" value="UniProtKB-KW"/>
</dbReference>
<proteinExistence type="predicted"/>
<dbReference type="Pfam" id="PF12704">
    <property type="entry name" value="MacB_PCD"/>
    <property type="match status" value="1"/>
</dbReference>
<name>A0ABX3P2U6_9BACT</name>